<keyword evidence="3" id="KW-1185">Reference proteome</keyword>
<reference evidence="2" key="1">
    <citation type="submission" date="2022-03" db="EMBL/GenBank/DDBJ databases">
        <authorList>
            <person name="Sayadi A."/>
        </authorList>
    </citation>
    <scope>NUCLEOTIDE SEQUENCE</scope>
</reference>
<proteinExistence type="predicted"/>
<dbReference type="Proteomes" id="UP001152888">
    <property type="component" value="Unassembled WGS sequence"/>
</dbReference>
<evidence type="ECO:0000313" key="3">
    <source>
        <dbReference type="Proteomes" id="UP001152888"/>
    </source>
</evidence>
<feature type="region of interest" description="Disordered" evidence="1">
    <location>
        <begin position="29"/>
        <end position="57"/>
    </location>
</feature>
<organism evidence="2 3">
    <name type="scientific">Acanthoscelides obtectus</name>
    <name type="common">Bean weevil</name>
    <name type="synonym">Bruchus obtectus</name>
    <dbReference type="NCBI Taxonomy" id="200917"/>
    <lineage>
        <taxon>Eukaryota</taxon>
        <taxon>Metazoa</taxon>
        <taxon>Ecdysozoa</taxon>
        <taxon>Arthropoda</taxon>
        <taxon>Hexapoda</taxon>
        <taxon>Insecta</taxon>
        <taxon>Pterygota</taxon>
        <taxon>Neoptera</taxon>
        <taxon>Endopterygota</taxon>
        <taxon>Coleoptera</taxon>
        <taxon>Polyphaga</taxon>
        <taxon>Cucujiformia</taxon>
        <taxon>Chrysomeloidea</taxon>
        <taxon>Chrysomelidae</taxon>
        <taxon>Bruchinae</taxon>
        <taxon>Bruchini</taxon>
        <taxon>Acanthoscelides</taxon>
    </lineage>
</organism>
<dbReference type="AlphaFoldDB" id="A0A9P0K9K8"/>
<sequence length="171" mass="20000">MKIVYCGFHNQHLFEKVGQARLLKLELQTDDENHGNDDDDEQDEVDNVEERSDSDSEQVFNEALENYDLNLLQREQCFVEKDKITKWKKHCPPRNVRKRSYKNVPQSPDVKNCAKSKTSAQEIWECLFEEEMLNMVTNCTNIKIEGIALNFNRDKGAKPTNISEIKNQICF</sequence>
<feature type="compositionally biased region" description="Acidic residues" evidence="1">
    <location>
        <begin position="37"/>
        <end position="47"/>
    </location>
</feature>
<protein>
    <submittedName>
        <fullName evidence="2">Uncharacterized protein</fullName>
    </submittedName>
</protein>
<evidence type="ECO:0000256" key="1">
    <source>
        <dbReference type="SAM" id="MobiDB-lite"/>
    </source>
</evidence>
<comment type="caution">
    <text evidence="2">The sequence shown here is derived from an EMBL/GenBank/DDBJ whole genome shotgun (WGS) entry which is preliminary data.</text>
</comment>
<name>A0A9P0K9K8_ACAOB</name>
<evidence type="ECO:0000313" key="2">
    <source>
        <dbReference type="EMBL" id="CAH1969859.1"/>
    </source>
</evidence>
<dbReference type="EMBL" id="CAKOFQ010006766">
    <property type="protein sequence ID" value="CAH1969859.1"/>
    <property type="molecule type" value="Genomic_DNA"/>
</dbReference>
<gene>
    <name evidence="2" type="ORF">ACAOBT_LOCUS8602</name>
</gene>
<accession>A0A9P0K9K8</accession>
<dbReference type="OrthoDB" id="6779804at2759"/>